<evidence type="ECO:0000259" key="2">
    <source>
        <dbReference type="Pfam" id="PF18179"/>
    </source>
</evidence>
<dbReference type="GeneID" id="303114900"/>
<keyword evidence="4" id="KW-1185">Reference proteome</keyword>
<dbReference type="InterPro" id="IPR041502">
    <property type="entry name" value="SUa-2TM"/>
</dbReference>
<feature type="transmembrane region" description="Helical" evidence="1">
    <location>
        <begin position="12"/>
        <end position="31"/>
    </location>
</feature>
<keyword evidence="1" id="KW-0472">Membrane</keyword>
<evidence type="ECO:0000256" key="1">
    <source>
        <dbReference type="SAM" id="Phobius"/>
    </source>
</evidence>
<organism evidence="3 4">
    <name type="scientific">Hornefia butyriciproducens</name>
    <dbReference type="NCBI Taxonomy" id="2652293"/>
    <lineage>
        <taxon>Bacteria</taxon>
        <taxon>Bacillati</taxon>
        <taxon>Bacillota</taxon>
        <taxon>Clostridia</taxon>
        <taxon>Peptostreptococcales</taxon>
        <taxon>Anaerovoracaceae</taxon>
        <taxon>Hornefia</taxon>
    </lineage>
</organism>
<dbReference type="Pfam" id="PF18179">
    <property type="entry name" value="SUa-2TM"/>
    <property type="match status" value="1"/>
</dbReference>
<keyword evidence="1" id="KW-1133">Transmembrane helix</keyword>
<evidence type="ECO:0000313" key="3">
    <source>
        <dbReference type="EMBL" id="MST51894.1"/>
    </source>
</evidence>
<dbReference type="Proteomes" id="UP000474676">
    <property type="component" value="Unassembled WGS sequence"/>
</dbReference>
<gene>
    <name evidence="3" type="ORF">FYJ64_06140</name>
</gene>
<feature type="transmembrane region" description="Helical" evidence="1">
    <location>
        <begin position="51"/>
        <end position="74"/>
    </location>
</feature>
<feature type="domain" description="SMODS/Ubiquitin system-associated 2TM effector" evidence="2">
    <location>
        <begin position="2"/>
        <end position="272"/>
    </location>
</feature>
<dbReference type="RefSeq" id="WP_154574330.1">
    <property type="nucleotide sequence ID" value="NZ_VUMZ01000004.1"/>
</dbReference>
<accession>A0A6L5Y511</accession>
<name>A0A6L5Y511_9FIRM</name>
<evidence type="ECO:0000313" key="4">
    <source>
        <dbReference type="Proteomes" id="UP000474676"/>
    </source>
</evidence>
<reference evidence="3 4" key="1">
    <citation type="submission" date="2019-08" db="EMBL/GenBank/DDBJ databases">
        <title>In-depth cultivation of the pig gut microbiome towards novel bacterial diversity and tailored functional studies.</title>
        <authorList>
            <person name="Wylensek D."/>
            <person name="Hitch T.C.A."/>
            <person name="Clavel T."/>
        </authorList>
    </citation>
    <scope>NUCLEOTIDE SEQUENCE [LARGE SCALE GENOMIC DNA]</scope>
    <source>
        <strain evidence="3 4">WCA-MUC-591-APC-3H</strain>
    </source>
</reference>
<proteinExistence type="predicted"/>
<keyword evidence="1" id="KW-0812">Transmembrane</keyword>
<protein>
    <recommendedName>
        <fullName evidence="2">SMODS/Ubiquitin system-associated 2TM effector domain-containing protein</fullName>
    </recommendedName>
</protein>
<dbReference type="EMBL" id="VUMZ01000004">
    <property type="protein sequence ID" value="MST51894.1"/>
    <property type="molecule type" value="Genomic_DNA"/>
</dbReference>
<sequence length="273" mass="31236">MKNFVNKIIENGLQIIEILILAIFSSIPFLVNAAGLFAGYLSSTTPDPENVIAYLVVRAGNTAMAIAIFFIVLWRIRSHNKDFLMNRGNVYHQYPYWWYWFCAKILGIRRCNLVRVPIYMQFKLVIRSTFSDYPLEESAYPVVENESSVTTSVKNEEANGHCINLVLEDTYTIEEKQIPDSKQGLRTVKISRGTGDTGRHFSQKFIEAVINAVRDFDQDTVVNIFATTNPMNTKHIASRAFALADRGNVKNLYVFQQNNSDGRKFETKTHKIF</sequence>
<comment type="caution">
    <text evidence="3">The sequence shown here is derived from an EMBL/GenBank/DDBJ whole genome shotgun (WGS) entry which is preliminary data.</text>
</comment>
<dbReference type="AlphaFoldDB" id="A0A6L5Y511"/>